<feature type="domain" description="DUF4806" evidence="1">
    <location>
        <begin position="23"/>
        <end position="102"/>
    </location>
</feature>
<comment type="caution">
    <text evidence="2">The sequence shown here is derived from an EMBL/GenBank/DDBJ whole genome shotgun (WGS) entry which is preliminary data.</text>
</comment>
<name>A0AAN9Z7G4_9ORTH</name>
<organism evidence="2 3">
    <name type="scientific">Gryllus longicercus</name>
    <dbReference type="NCBI Taxonomy" id="2509291"/>
    <lineage>
        <taxon>Eukaryota</taxon>
        <taxon>Metazoa</taxon>
        <taxon>Ecdysozoa</taxon>
        <taxon>Arthropoda</taxon>
        <taxon>Hexapoda</taxon>
        <taxon>Insecta</taxon>
        <taxon>Pterygota</taxon>
        <taxon>Neoptera</taxon>
        <taxon>Polyneoptera</taxon>
        <taxon>Orthoptera</taxon>
        <taxon>Ensifera</taxon>
        <taxon>Gryllidea</taxon>
        <taxon>Grylloidea</taxon>
        <taxon>Gryllidae</taxon>
        <taxon>Gryllinae</taxon>
        <taxon>Gryllus</taxon>
    </lineage>
</organism>
<evidence type="ECO:0000313" key="3">
    <source>
        <dbReference type="Proteomes" id="UP001378592"/>
    </source>
</evidence>
<evidence type="ECO:0000259" key="1">
    <source>
        <dbReference type="Pfam" id="PF16064"/>
    </source>
</evidence>
<sequence length="140" mass="16131">MGKQSPNFVGTVVNIETFKEKHGLDLPLVNCEDLDKLNNNLNDLDVRQEFFNALLNIYSESGSLSSNLTHVLQKVIDKNFAKKYTCTRQVENKSIFKNTRLYSHLLTFFTNKYASEGRTLTEKDFLHSLKTVLPNAKDWK</sequence>
<gene>
    <name evidence="2" type="ORF">R5R35_012680</name>
</gene>
<dbReference type="AlphaFoldDB" id="A0AAN9Z7G4"/>
<dbReference type="Proteomes" id="UP001378592">
    <property type="component" value="Unassembled WGS sequence"/>
</dbReference>
<proteinExistence type="predicted"/>
<dbReference type="EMBL" id="JAZDUA010000171">
    <property type="protein sequence ID" value="KAK7865604.1"/>
    <property type="molecule type" value="Genomic_DNA"/>
</dbReference>
<evidence type="ECO:0000313" key="2">
    <source>
        <dbReference type="EMBL" id="KAK7865604.1"/>
    </source>
</evidence>
<keyword evidence="3" id="KW-1185">Reference proteome</keyword>
<accession>A0AAN9Z7G4</accession>
<reference evidence="2 3" key="1">
    <citation type="submission" date="2024-03" db="EMBL/GenBank/DDBJ databases">
        <title>The genome assembly and annotation of the cricket Gryllus longicercus Weissman &amp; Gray.</title>
        <authorList>
            <person name="Szrajer S."/>
            <person name="Gray D."/>
            <person name="Ylla G."/>
        </authorList>
    </citation>
    <scope>NUCLEOTIDE SEQUENCE [LARGE SCALE GENOMIC DNA]</scope>
    <source>
        <strain evidence="2">DAG 2021-001</strain>
        <tissue evidence="2">Whole body minus gut</tissue>
    </source>
</reference>
<dbReference type="InterPro" id="IPR032071">
    <property type="entry name" value="DUF4806"/>
</dbReference>
<protein>
    <recommendedName>
        <fullName evidence="1">DUF4806 domain-containing protein</fullName>
    </recommendedName>
</protein>
<dbReference type="Pfam" id="PF16064">
    <property type="entry name" value="DUF4806"/>
    <property type="match status" value="1"/>
</dbReference>